<dbReference type="GO" id="GO:0016758">
    <property type="term" value="F:hexosyltransferase activity"/>
    <property type="evidence" value="ECO:0007669"/>
    <property type="project" value="InterPro"/>
</dbReference>
<reference evidence="3 4" key="1">
    <citation type="submission" date="2017-03" db="EMBL/GenBank/DDBJ databases">
        <title>Lifting the veil on microbial sulfur biogeochemistry in mining wastewaters.</title>
        <authorList>
            <person name="Kantor R.S."/>
            <person name="Colenbrander Nelson T."/>
            <person name="Marshall S."/>
            <person name="Bennett D."/>
            <person name="Apte S."/>
            <person name="Camacho D."/>
            <person name="Thomas B.C."/>
            <person name="Warren L.A."/>
            <person name="Banfield J.F."/>
        </authorList>
    </citation>
    <scope>NUCLEOTIDE SEQUENCE [LARGE SCALE GENOMIC DNA]</scope>
    <source>
        <strain evidence="3">32-68-21</strain>
    </source>
</reference>
<dbReference type="PANTHER" id="PTHR48050:SF13">
    <property type="entry name" value="STEROL 3-BETA-GLUCOSYLTRANSFERASE UGT80A2"/>
    <property type="match status" value="1"/>
</dbReference>
<dbReference type="InterPro" id="IPR010610">
    <property type="entry name" value="EryCIII-like_C"/>
</dbReference>
<evidence type="ECO:0000313" key="4">
    <source>
        <dbReference type="Proteomes" id="UP000216147"/>
    </source>
</evidence>
<dbReference type="AlphaFoldDB" id="A0A258HEU6"/>
<dbReference type="InterPro" id="IPR002213">
    <property type="entry name" value="UDP_glucos_trans"/>
</dbReference>
<dbReference type="GO" id="GO:0033072">
    <property type="term" value="P:vancomycin biosynthetic process"/>
    <property type="evidence" value="ECO:0007669"/>
    <property type="project" value="UniProtKB-ARBA"/>
</dbReference>
<dbReference type="Gene3D" id="3.40.50.2000">
    <property type="entry name" value="Glycogen Phosphorylase B"/>
    <property type="match status" value="2"/>
</dbReference>
<dbReference type="GO" id="GO:0008194">
    <property type="term" value="F:UDP-glycosyltransferase activity"/>
    <property type="evidence" value="ECO:0007669"/>
    <property type="project" value="InterPro"/>
</dbReference>
<protein>
    <submittedName>
        <fullName evidence="3">Uncharacterized protein</fullName>
    </submittedName>
</protein>
<evidence type="ECO:0000313" key="3">
    <source>
        <dbReference type="EMBL" id="OYX55511.1"/>
    </source>
</evidence>
<sequence>MPPRIVLATAGSLGDLHPFIALALALRARGFEPEIASSPQHGAKIRAEGLTFHAIGPSIAELEVMMGMTEVEITEAVTRSSGFLFEKMLLPHLERGARQLLAVAQGAVAIVGSTFAAGAAMAADGLGLPFVPVALQPAIVFSAFDPPALPNAPWLGPASGGWRLALNRLTLAGARARGAAWTGPADRVRQRMGLEPQRASLLLDGLKNRPLALGLYSPLLGLPQTDAPPGFTVTGHAAYDSETGGPTPLSPALETFLAAGPEPLVFTLGSAAVIIPGRFYVESLKAARILGRRAVLLVGPKGDVGVADRPDAIAVAYAPFSKLFPRAAAIVHQGGVGTTQQALRAGRPQLVVPFLGDQFDNAARVVRLGCGATLSRRAYRAERVAEMLGGVLADPMAVETARRLGVVASREDGAAVAAERIAALVR</sequence>
<gene>
    <name evidence="3" type="ORF">B7Y86_12665</name>
</gene>
<dbReference type="CDD" id="cd03784">
    <property type="entry name" value="GT1_Gtf-like"/>
    <property type="match status" value="1"/>
</dbReference>
<evidence type="ECO:0000259" key="1">
    <source>
        <dbReference type="Pfam" id="PF03033"/>
    </source>
</evidence>
<dbReference type="InterPro" id="IPR004276">
    <property type="entry name" value="GlycoTrans_28_N"/>
</dbReference>
<dbReference type="EMBL" id="NCEQ01000013">
    <property type="protein sequence ID" value="OYX55511.1"/>
    <property type="molecule type" value="Genomic_DNA"/>
</dbReference>
<organism evidence="3 4">
    <name type="scientific">Brevundimonas subvibrioides</name>
    <dbReference type="NCBI Taxonomy" id="74313"/>
    <lineage>
        <taxon>Bacteria</taxon>
        <taxon>Pseudomonadati</taxon>
        <taxon>Pseudomonadota</taxon>
        <taxon>Alphaproteobacteria</taxon>
        <taxon>Caulobacterales</taxon>
        <taxon>Caulobacteraceae</taxon>
        <taxon>Brevundimonas</taxon>
    </lineage>
</organism>
<name>A0A258HEU6_9CAUL</name>
<dbReference type="PANTHER" id="PTHR48050">
    <property type="entry name" value="STEROL 3-BETA-GLUCOSYLTRANSFERASE"/>
    <property type="match status" value="1"/>
</dbReference>
<accession>A0A258HEU6</accession>
<dbReference type="Proteomes" id="UP000216147">
    <property type="component" value="Unassembled WGS sequence"/>
</dbReference>
<dbReference type="GO" id="GO:0005975">
    <property type="term" value="P:carbohydrate metabolic process"/>
    <property type="evidence" value="ECO:0007669"/>
    <property type="project" value="InterPro"/>
</dbReference>
<proteinExistence type="predicted"/>
<feature type="domain" description="Erythromycin biosynthesis protein CIII-like C-terminal" evidence="2">
    <location>
        <begin position="305"/>
        <end position="404"/>
    </location>
</feature>
<feature type="domain" description="Glycosyltransferase family 28 N-terminal" evidence="1">
    <location>
        <begin position="5"/>
        <end position="82"/>
    </location>
</feature>
<comment type="caution">
    <text evidence="3">The sequence shown here is derived from an EMBL/GenBank/DDBJ whole genome shotgun (WGS) entry which is preliminary data.</text>
</comment>
<dbReference type="InterPro" id="IPR050426">
    <property type="entry name" value="Glycosyltransferase_28"/>
</dbReference>
<dbReference type="Pfam" id="PF03033">
    <property type="entry name" value="Glyco_transf_28"/>
    <property type="match status" value="1"/>
</dbReference>
<dbReference type="Pfam" id="PF06722">
    <property type="entry name" value="EryCIII-like_C"/>
    <property type="match status" value="1"/>
</dbReference>
<evidence type="ECO:0000259" key="2">
    <source>
        <dbReference type="Pfam" id="PF06722"/>
    </source>
</evidence>
<dbReference type="SUPFAM" id="SSF53756">
    <property type="entry name" value="UDP-Glycosyltransferase/glycogen phosphorylase"/>
    <property type="match status" value="1"/>
</dbReference>